<dbReference type="EMBL" id="VBOY01000081">
    <property type="protein sequence ID" value="TMQ64635.1"/>
    <property type="molecule type" value="Genomic_DNA"/>
</dbReference>
<dbReference type="Gene3D" id="3.40.630.30">
    <property type="match status" value="1"/>
</dbReference>
<protein>
    <submittedName>
        <fullName evidence="2">GNAT family N-acetyltransferase</fullName>
    </submittedName>
</protein>
<dbReference type="Proteomes" id="UP000316609">
    <property type="component" value="Unassembled WGS sequence"/>
</dbReference>
<organism evidence="2 3">
    <name type="scientific">Eiseniibacteriota bacterium</name>
    <dbReference type="NCBI Taxonomy" id="2212470"/>
    <lineage>
        <taxon>Bacteria</taxon>
        <taxon>Candidatus Eiseniibacteriota</taxon>
    </lineage>
</organism>
<dbReference type="InterPro" id="IPR016181">
    <property type="entry name" value="Acyl_CoA_acyltransferase"/>
</dbReference>
<dbReference type="Pfam" id="PF00583">
    <property type="entry name" value="Acetyltransf_1"/>
    <property type="match status" value="1"/>
</dbReference>
<dbReference type="PROSITE" id="PS51186">
    <property type="entry name" value="GNAT"/>
    <property type="match status" value="1"/>
</dbReference>
<evidence type="ECO:0000259" key="1">
    <source>
        <dbReference type="PROSITE" id="PS51186"/>
    </source>
</evidence>
<reference evidence="2 3" key="1">
    <citation type="journal article" date="2019" name="Nat. Microbiol.">
        <title>Mediterranean grassland soil C-N compound turnover is dependent on rainfall and depth, and is mediated by genomically divergent microorganisms.</title>
        <authorList>
            <person name="Diamond S."/>
            <person name="Andeer P.F."/>
            <person name="Li Z."/>
            <person name="Crits-Christoph A."/>
            <person name="Burstein D."/>
            <person name="Anantharaman K."/>
            <person name="Lane K.R."/>
            <person name="Thomas B.C."/>
            <person name="Pan C."/>
            <person name="Northen T.R."/>
            <person name="Banfield J.F."/>
        </authorList>
    </citation>
    <scope>NUCLEOTIDE SEQUENCE [LARGE SCALE GENOMIC DNA]</scope>
    <source>
        <strain evidence="2">WS_8</strain>
    </source>
</reference>
<proteinExistence type="predicted"/>
<dbReference type="SUPFAM" id="SSF55729">
    <property type="entry name" value="Acyl-CoA N-acyltransferases (Nat)"/>
    <property type="match status" value="1"/>
</dbReference>
<name>A0A538TM07_UNCEI</name>
<dbReference type="CDD" id="cd04301">
    <property type="entry name" value="NAT_SF"/>
    <property type="match status" value="1"/>
</dbReference>
<comment type="caution">
    <text evidence="2">The sequence shown here is derived from an EMBL/GenBank/DDBJ whole genome shotgun (WGS) entry which is preliminary data.</text>
</comment>
<sequence length="232" mass="24814">MSDLSEQLALDLERIEVDTWRSITEAAPPETARSLGVSWCRIGPALAAAASRLDVLMYNLVVGLGVGTPARESDVDQAIQFFRAAGSPRFMVTLAPHAAPSAIGSWLTARGFRLHNHWIKLWRTVSDPVSGVPDPRVREMGPAHAEAFARCSVEAFDLPEAGVPWLAATVGRPGFRHYAAFDGDDAVGFGALYVDGGVGWLGMASTRPSHRRQGIQSALIATRLREAVAGSG</sequence>
<evidence type="ECO:0000313" key="2">
    <source>
        <dbReference type="EMBL" id="TMQ64635.1"/>
    </source>
</evidence>
<dbReference type="GO" id="GO:0016747">
    <property type="term" value="F:acyltransferase activity, transferring groups other than amino-acyl groups"/>
    <property type="evidence" value="ECO:0007669"/>
    <property type="project" value="InterPro"/>
</dbReference>
<evidence type="ECO:0000313" key="3">
    <source>
        <dbReference type="Proteomes" id="UP000316609"/>
    </source>
</evidence>
<gene>
    <name evidence="2" type="ORF">E6K78_08760</name>
</gene>
<dbReference type="AlphaFoldDB" id="A0A538TM07"/>
<accession>A0A538TM07</accession>
<feature type="domain" description="N-acetyltransferase" evidence="1">
    <location>
        <begin position="135"/>
        <end position="232"/>
    </location>
</feature>
<keyword evidence="2" id="KW-0808">Transferase</keyword>
<dbReference type="InterPro" id="IPR000182">
    <property type="entry name" value="GNAT_dom"/>
</dbReference>